<name>A0A1I3QCU7_9BACL</name>
<accession>A0A1I3QCU7</accession>
<organism evidence="1 2">
    <name type="scientific">Thermoflavimicrobium dichotomicum</name>
    <dbReference type="NCBI Taxonomy" id="46223"/>
    <lineage>
        <taxon>Bacteria</taxon>
        <taxon>Bacillati</taxon>
        <taxon>Bacillota</taxon>
        <taxon>Bacilli</taxon>
        <taxon>Bacillales</taxon>
        <taxon>Thermoactinomycetaceae</taxon>
        <taxon>Thermoflavimicrobium</taxon>
    </lineage>
</organism>
<keyword evidence="2" id="KW-1185">Reference proteome</keyword>
<reference evidence="1 2" key="1">
    <citation type="submission" date="2016-10" db="EMBL/GenBank/DDBJ databases">
        <authorList>
            <person name="de Groot N.N."/>
        </authorList>
    </citation>
    <scope>NUCLEOTIDE SEQUENCE [LARGE SCALE GENOMIC DNA]</scope>
    <source>
        <strain evidence="1 2">DSM 44778</strain>
    </source>
</reference>
<dbReference type="Proteomes" id="UP000199545">
    <property type="component" value="Unassembled WGS sequence"/>
</dbReference>
<evidence type="ECO:0000313" key="2">
    <source>
        <dbReference type="Proteomes" id="UP000199545"/>
    </source>
</evidence>
<protein>
    <submittedName>
        <fullName evidence="1">Uncharacterized protein</fullName>
    </submittedName>
</protein>
<proteinExistence type="predicted"/>
<evidence type="ECO:0000313" key="1">
    <source>
        <dbReference type="EMBL" id="SFJ31953.1"/>
    </source>
</evidence>
<dbReference type="AlphaFoldDB" id="A0A1I3QCU7"/>
<gene>
    <name evidence="1" type="ORF">SAMN05421852_107119</name>
</gene>
<dbReference type="EMBL" id="FORR01000007">
    <property type="protein sequence ID" value="SFJ31953.1"/>
    <property type="molecule type" value="Genomic_DNA"/>
</dbReference>
<sequence>MVCWMFMVKMCDKMKLSDASIGGVIYANAKHGRLFGKYL</sequence>